<evidence type="ECO:0000256" key="1">
    <source>
        <dbReference type="ARBA" id="ARBA00010641"/>
    </source>
</evidence>
<feature type="domain" description="RNA polymerase sigma factor 70 region 4 type 2" evidence="7">
    <location>
        <begin position="121"/>
        <end position="172"/>
    </location>
</feature>
<dbReference type="Pfam" id="PF08281">
    <property type="entry name" value="Sigma70_r4_2"/>
    <property type="match status" value="1"/>
</dbReference>
<name>A0A562UAU8_9SPHI</name>
<dbReference type="Gene3D" id="1.10.1740.10">
    <property type="match status" value="1"/>
</dbReference>
<evidence type="ECO:0000256" key="4">
    <source>
        <dbReference type="ARBA" id="ARBA00023163"/>
    </source>
</evidence>
<proteinExistence type="inferred from homology"/>
<dbReference type="GO" id="GO:0003677">
    <property type="term" value="F:DNA binding"/>
    <property type="evidence" value="ECO:0007669"/>
    <property type="project" value="InterPro"/>
</dbReference>
<organism evidence="8 9">
    <name type="scientific">Mucilaginibacter frigoritolerans</name>
    <dbReference type="NCBI Taxonomy" id="652788"/>
    <lineage>
        <taxon>Bacteria</taxon>
        <taxon>Pseudomonadati</taxon>
        <taxon>Bacteroidota</taxon>
        <taxon>Sphingobacteriia</taxon>
        <taxon>Sphingobacteriales</taxon>
        <taxon>Sphingobacteriaceae</taxon>
        <taxon>Mucilaginibacter</taxon>
    </lineage>
</organism>
<sequence length="196" mass="22674">MSAIQILEDKELTDLLKDGNESAFTEIYNRYWDRLYYIAYKLLKDTDSAEEIVQEVFLILWKKRESLVIQSLTQYLAAMTRYAVYRHCAKEKQLKENENALGVLNAGDIAEIDVDNKILLEIIQNLSNKLPEKCRLVFQYNKLQDMSLTDVAEQLNISQKTAEGHLTKALRTIRANLGASMSDFLVFLIIMALFKR</sequence>
<evidence type="ECO:0000313" key="8">
    <source>
        <dbReference type="EMBL" id="TWJ02485.1"/>
    </source>
</evidence>
<dbReference type="InterPro" id="IPR007627">
    <property type="entry name" value="RNA_pol_sigma70_r2"/>
</dbReference>
<dbReference type="SUPFAM" id="SSF88659">
    <property type="entry name" value="Sigma3 and sigma4 domains of RNA polymerase sigma factors"/>
    <property type="match status" value="1"/>
</dbReference>
<comment type="similarity">
    <text evidence="1">Belongs to the sigma-70 factor family. ECF subfamily.</text>
</comment>
<dbReference type="Gene3D" id="1.10.10.10">
    <property type="entry name" value="Winged helix-like DNA-binding domain superfamily/Winged helix DNA-binding domain"/>
    <property type="match status" value="1"/>
</dbReference>
<keyword evidence="4" id="KW-0804">Transcription</keyword>
<dbReference type="AlphaFoldDB" id="A0A562UAU8"/>
<dbReference type="GO" id="GO:0006352">
    <property type="term" value="P:DNA-templated transcription initiation"/>
    <property type="evidence" value="ECO:0007669"/>
    <property type="project" value="InterPro"/>
</dbReference>
<keyword evidence="3" id="KW-0731">Sigma factor</keyword>
<evidence type="ECO:0000313" key="9">
    <source>
        <dbReference type="Proteomes" id="UP000317010"/>
    </source>
</evidence>
<feature type="domain" description="RNA polymerase sigma-70 region 2" evidence="6">
    <location>
        <begin position="27"/>
        <end position="92"/>
    </location>
</feature>
<protein>
    <submittedName>
        <fullName evidence="8">RNA polymerase sigma-70 factor (ECF subfamily)</fullName>
    </submittedName>
</protein>
<evidence type="ECO:0000256" key="5">
    <source>
        <dbReference type="SAM" id="Phobius"/>
    </source>
</evidence>
<keyword evidence="5" id="KW-0812">Transmembrane</keyword>
<dbReference type="NCBIfam" id="TIGR02937">
    <property type="entry name" value="sigma70-ECF"/>
    <property type="match status" value="1"/>
</dbReference>
<reference evidence="8 9" key="1">
    <citation type="submission" date="2019-07" db="EMBL/GenBank/DDBJ databases">
        <title>Genomic Encyclopedia of Archaeal and Bacterial Type Strains, Phase II (KMG-II): from individual species to whole genera.</title>
        <authorList>
            <person name="Goeker M."/>
        </authorList>
    </citation>
    <scope>NUCLEOTIDE SEQUENCE [LARGE SCALE GENOMIC DNA]</scope>
    <source>
        <strain evidence="8 9">ATCC BAA-1854</strain>
    </source>
</reference>
<accession>A0A562UAU8</accession>
<keyword evidence="5" id="KW-1133">Transmembrane helix</keyword>
<feature type="transmembrane region" description="Helical" evidence="5">
    <location>
        <begin position="175"/>
        <end position="194"/>
    </location>
</feature>
<evidence type="ECO:0000256" key="3">
    <source>
        <dbReference type="ARBA" id="ARBA00023082"/>
    </source>
</evidence>
<dbReference type="RefSeq" id="WP_144911124.1">
    <property type="nucleotide sequence ID" value="NZ_VLLI01000003.1"/>
</dbReference>
<dbReference type="Pfam" id="PF04542">
    <property type="entry name" value="Sigma70_r2"/>
    <property type="match status" value="1"/>
</dbReference>
<evidence type="ECO:0000259" key="7">
    <source>
        <dbReference type="Pfam" id="PF08281"/>
    </source>
</evidence>
<dbReference type="SUPFAM" id="SSF88946">
    <property type="entry name" value="Sigma2 domain of RNA polymerase sigma factors"/>
    <property type="match status" value="1"/>
</dbReference>
<dbReference type="InterPro" id="IPR013249">
    <property type="entry name" value="RNA_pol_sigma70_r4_t2"/>
</dbReference>
<dbReference type="PANTHER" id="PTHR43133">
    <property type="entry name" value="RNA POLYMERASE ECF-TYPE SIGMA FACTO"/>
    <property type="match status" value="1"/>
</dbReference>
<dbReference type="InterPro" id="IPR013324">
    <property type="entry name" value="RNA_pol_sigma_r3/r4-like"/>
</dbReference>
<comment type="caution">
    <text evidence="8">The sequence shown here is derived from an EMBL/GenBank/DDBJ whole genome shotgun (WGS) entry which is preliminary data.</text>
</comment>
<dbReference type="EMBL" id="VLLI01000003">
    <property type="protein sequence ID" value="TWJ02485.1"/>
    <property type="molecule type" value="Genomic_DNA"/>
</dbReference>
<dbReference type="OrthoDB" id="1097528at2"/>
<dbReference type="InterPro" id="IPR036388">
    <property type="entry name" value="WH-like_DNA-bd_sf"/>
</dbReference>
<dbReference type="InterPro" id="IPR039425">
    <property type="entry name" value="RNA_pol_sigma-70-like"/>
</dbReference>
<evidence type="ECO:0000256" key="2">
    <source>
        <dbReference type="ARBA" id="ARBA00023015"/>
    </source>
</evidence>
<keyword evidence="5" id="KW-0472">Membrane</keyword>
<dbReference type="InterPro" id="IPR013325">
    <property type="entry name" value="RNA_pol_sigma_r2"/>
</dbReference>
<dbReference type="Proteomes" id="UP000317010">
    <property type="component" value="Unassembled WGS sequence"/>
</dbReference>
<keyword evidence="2" id="KW-0805">Transcription regulation</keyword>
<keyword evidence="9" id="KW-1185">Reference proteome</keyword>
<dbReference type="PANTHER" id="PTHR43133:SF46">
    <property type="entry name" value="RNA POLYMERASE SIGMA-70 FACTOR ECF SUBFAMILY"/>
    <property type="match status" value="1"/>
</dbReference>
<dbReference type="GO" id="GO:0016987">
    <property type="term" value="F:sigma factor activity"/>
    <property type="evidence" value="ECO:0007669"/>
    <property type="project" value="UniProtKB-KW"/>
</dbReference>
<evidence type="ECO:0000259" key="6">
    <source>
        <dbReference type="Pfam" id="PF04542"/>
    </source>
</evidence>
<gene>
    <name evidence="8" type="ORF">JN11_01458</name>
</gene>
<dbReference type="InterPro" id="IPR014284">
    <property type="entry name" value="RNA_pol_sigma-70_dom"/>
</dbReference>